<evidence type="ECO:0000256" key="2">
    <source>
        <dbReference type="ARBA" id="ARBA00022829"/>
    </source>
</evidence>
<dbReference type="SUPFAM" id="SSF109709">
    <property type="entry name" value="KorB DNA-binding domain-like"/>
    <property type="match status" value="1"/>
</dbReference>
<keyword evidence="3" id="KW-0238">DNA-binding</keyword>
<evidence type="ECO:0000313" key="10">
    <source>
        <dbReference type="Proteomes" id="UP000251545"/>
    </source>
</evidence>
<dbReference type="InterPro" id="IPR003115">
    <property type="entry name" value="ParB_N"/>
</dbReference>
<dbReference type="InterPro" id="IPR041468">
    <property type="entry name" value="HTH_ParB/Spo0J"/>
</dbReference>
<comment type="similarity">
    <text evidence="1">Belongs to the ParB family.</text>
</comment>
<dbReference type="CDD" id="cd16393">
    <property type="entry name" value="SPO0J_N"/>
    <property type="match status" value="1"/>
</dbReference>
<dbReference type="Proteomes" id="UP000251545">
    <property type="component" value="Unassembled WGS sequence"/>
</dbReference>
<dbReference type="SUPFAM" id="SSF110849">
    <property type="entry name" value="ParB/Sulfiredoxin"/>
    <property type="match status" value="1"/>
</dbReference>
<dbReference type="EMBL" id="BBNY01000090">
    <property type="protein sequence ID" value="GAL90981.1"/>
    <property type="molecule type" value="Genomic_DNA"/>
</dbReference>
<keyword evidence="9" id="KW-1185">Reference proteome</keyword>
<dbReference type="Proteomes" id="UP000029641">
    <property type="component" value="Unassembled WGS sequence"/>
</dbReference>
<evidence type="ECO:0000259" key="4">
    <source>
        <dbReference type="SMART" id="SM00470"/>
    </source>
</evidence>
<organism evidence="5 8">
    <name type="scientific">Jejuia pallidilutea</name>
    <dbReference type="NCBI Taxonomy" id="504487"/>
    <lineage>
        <taxon>Bacteria</taxon>
        <taxon>Pseudomonadati</taxon>
        <taxon>Bacteroidota</taxon>
        <taxon>Flavobacteriia</taxon>
        <taxon>Flavobacteriales</taxon>
        <taxon>Flavobacteriaceae</taxon>
        <taxon>Jejuia</taxon>
    </lineage>
</organism>
<evidence type="ECO:0000313" key="5">
    <source>
        <dbReference type="EMBL" id="GAL66718.1"/>
    </source>
</evidence>
<evidence type="ECO:0000313" key="6">
    <source>
        <dbReference type="EMBL" id="GAL90981.1"/>
    </source>
</evidence>
<dbReference type="FunFam" id="1.10.10.2830:FF:000001">
    <property type="entry name" value="Chromosome partitioning protein ParB"/>
    <property type="match status" value="1"/>
</dbReference>
<dbReference type="InterPro" id="IPR050336">
    <property type="entry name" value="Chromosome_partition/occlusion"/>
</dbReference>
<dbReference type="Gene3D" id="3.90.1530.30">
    <property type="match status" value="1"/>
</dbReference>
<evidence type="ECO:0000313" key="8">
    <source>
        <dbReference type="Proteomes" id="UP000029641"/>
    </source>
</evidence>
<reference evidence="7 10" key="2">
    <citation type="submission" date="2018-02" db="EMBL/GenBank/DDBJ databases">
        <title>Genomic Encyclopedia of Archaeal and Bacterial Type Strains, Phase II (KMG-II): from individual species to whole genera.</title>
        <authorList>
            <person name="Goeker M."/>
        </authorList>
    </citation>
    <scope>NUCLEOTIDE SEQUENCE [LARGE SCALE GENOMIC DNA]</scope>
    <source>
        <strain evidence="7 10">DSM 21165</strain>
    </source>
</reference>
<dbReference type="Pfam" id="PF17762">
    <property type="entry name" value="HTH_ParB"/>
    <property type="match status" value="1"/>
</dbReference>
<dbReference type="PANTHER" id="PTHR33375">
    <property type="entry name" value="CHROMOSOME-PARTITIONING PROTEIN PARB-RELATED"/>
    <property type="match status" value="1"/>
</dbReference>
<dbReference type="GO" id="GO:0005694">
    <property type="term" value="C:chromosome"/>
    <property type="evidence" value="ECO:0007669"/>
    <property type="project" value="TreeGrafter"/>
</dbReference>
<dbReference type="NCBIfam" id="TIGR00180">
    <property type="entry name" value="parB_part"/>
    <property type="match status" value="1"/>
</dbReference>
<comment type="caution">
    <text evidence="5">The sequence shown here is derived from an EMBL/GenBank/DDBJ whole genome shotgun (WGS) entry which is preliminary data.</text>
</comment>
<dbReference type="Proteomes" id="UP000030184">
    <property type="component" value="Unassembled WGS sequence"/>
</dbReference>
<dbReference type="eggNOG" id="COG1475">
    <property type="taxonomic scope" value="Bacteria"/>
</dbReference>
<dbReference type="EMBL" id="PVEO01000008">
    <property type="protein sequence ID" value="PQV46883.1"/>
    <property type="molecule type" value="Genomic_DNA"/>
</dbReference>
<evidence type="ECO:0000256" key="1">
    <source>
        <dbReference type="ARBA" id="ARBA00006295"/>
    </source>
</evidence>
<dbReference type="OrthoDB" id="9802051at2"/>
<accession>A0A090VRS5</accession>
<dbReference type="GO" id="GO:0003677">
    <property type="term" value="F:DNA binding"/>
    <property type="evidence" value="ECO:0007669"/>
    <property type="project" value="UniProtKB-KW"/>
</dbReference>
<dbReference type="EMBL" id="BBNR01000005">
    <property type="protein sequence ID" value="GAL66718.1"/>
    <property type="molecule type" value="Genomic_DNA"/>
</dbReference>
<dbReference type="GO" id="GO:0007059">
    <property type="term" value="P:chromosome segregation"/>
    <property type="evidence" value="ECO:0007669"/>
    <property type="project" value="UniProtKB-KW"/>
</dbReference>
<dbReference type="InterPro" id="IPR036086">
    <property type="entry name" value="ParB/Sulfiredoxin_sf"/>
</dbReference>
<dbReference type="InterPro" id="IPR004437">
    <property type="entry name" value="ParB/RepB/Spo0J"/>
</dbReference>
<dbReference type="SMART" id="SM00470">
    <property type="entry name" value="ParB"/>
    <property type="match status" value="1"/>
</dbReference>
<evidence type="ECO:0000313" key="9">
    <source>
        <dbReference type="Proteomes" id="UP000030184"/>
    </source>
</evidence>
<protein>
    <submittedName>
        <fullName evidence="5">Chromosome (Plasmid) partitioning protein ParB</fullName>
    </submittedName>
    <submittedName>
        <fullName evidence="7">ParB family chromosome partitioning protein</fullName>
    </submittedName>
</protein>
<dbReference type="Gene3D" id="1.10.10.2830">
    <property type="match status" value="1"/>
</dbReference>
<feature type="domain" description="ParB-like N-terminal" evidence="4">
    <location>
        <begin position="41"/>
        <end position="131"/>
    </location>
</feature>
<name>A0A090VRS5_9FLAO</name>
<dbReference type="STRING" id="504487.JCM19538_1039"/>
<dbReference type="RefSeq" id="WP_042242720.1">
    <property type="nucleotide sequence ID" value="NZ_BBNR01000005.1"/>
</dbReference>
<gene>
    <name evidence="7" type="ORF">CLV33_10835</name>
    <name evidence="5" type="ORF">JCM19301_3196</name>
    <name evidence="6" type="ORF">JCM19538_1039</name>
</gene>
<dbReference type="PANTHER" id="PTHR33375:SF1">
    <property type="entry name" value="CHROMOSOME-PARTITIONING PROTEIN PARB-RELATED"/>
    <property type="match status" value="1"/>
</dbReference>
<reference evidence="9" key="1">
    <citation type="journal article" date="2014" name="Genome Announc.">
        <title>Draft Genome Sequence of Marine Flavobacterium Jejuia pallidilutea Strain 11shimoA1 and Pigmentation Mutants.</title>
        <authorList>
            <person name="Takatani N."/>
            <person name="Nakanishi M."/>
            <person name="Meirelles P."/>
            <person name="Mino S."/>
            <person name="Suda W."/>
            <person name="Oshima K."/>
            <person name="Hattori M."/>
            <person name="Ohkuma M."/>
            <person name="Hosokawa M."/>
            <person name="Miyashita K."/>
            <person name="Thompson F.L."/>
            <person name="Niwa A."/>
            <person name="Sawabe T."/>
            <person name="Sawabe T."/>
        </authorList>
    </citation>
    <scope>NUCLEOTIDE SEQUENCE [LARGE SCALE GENOMIC DNA]</scope>
    <source>
        <strain evidence="9">JCM 19538</strain>
    </source>
</reference>
<dbReference type="Pfam" id="PF02195">
    <property type="entry name" value="ParB_N"/>
    <property type="match status" value="1"/>
</dbReference>
<sequence length="305" mass="34723">MAKATKKQALGRGLSALLKDPTNDITSVKDKGADKVIGNIVELDIDAIEVNPFQPRTNFSEESLQELASSIKELGIIQPITVRKLEFNKYQLVSGERRYRASKLIDLQTIPAYIRIANDQESLEMALVENIQRQDLDPIEIALSYQRLIDEINLTQEQMSERVGKKRSTIANYLRLLKLDPIIQTGMRDGFISMGHGRALITIEDQNAQLDIYESILSKKLSVRETEELVRLYNNPNAETSNSKSKNNDLEEMPKHVKKGIKEFSEYFGHKIDVKVSKNGKGKIIIPFHSEEDFNRIKKLVQRAK</sequence>
<evidence type="ECO:0000313" key="7">
    <source>
        <dbReference type="EMBL" id="PQV46883.1"/>
    </source>
</evidence>
<dbReference type="FunFam" id="3.90.1530.30:FF:000001">
    <property type="entry name" value="Chromosome partitioning protein ParB"/>
    <property type="match status" value="1"/>
</dbReference>
<keyword evidence="2" id="KW-0159">Chromosome partition</keyword>
<evidence type="ECO:0000256" key="3">
    <source>
        <dbReference type="ARBA" id="ARBA00023125"/>
    </source>
</evidence>
<proteinExistence type="inferred from homology"/>
<dbReference type="AlphaFoldDB" id="A0A090VRS5"/>